<dbReference type="Gene3D" id="2.40.10.270">
    <property type="entry name" value="Bacteriophage SPP1 head-tail adaptor protein"/>
    <property type="match status" value="1"/>
</dbReference>
<dbReference type="InterPro" id="IPR038666">
    <property type="entry name" value="SSP1_head-tail_sf"/>
</dbReference>
<feature type="compositionally biased region" description="Basic and acidic residues" evidence="1">
    <location>
        <begin position="1"/>
        <end position="10"/>
    </location>
</feature>
<evidence type="ECO:0000256" key="1">
    <source>
        <dbReference type="SAM" id="MobiDB-lite"/>
    </source>
</evidence>
<evidence type="ECO:0000313" key="3">
    <source>
        <dbReference type="Proteomes" id="UP001055102"/>
    </source>
</evidence>
<proteinExistence type="predicted"/>
<reference evidence="2" key="1">
    <citation type="journal article" date="2021" name="Front. Microbiol.">
        <title>Comprehensive Comparative Genomics and Phenotyping of Methylobacterium Species.</title>
        <authorList>
            <person name="Alessa O."/>
            <person name="Ogura Y."/>
            <person name="Fujitani Y."/>
            <person name="Takami H."/>
            <person name="Hayashi T."/>
            <person name="Sahin N."/>
            <person name="Tani A."/>
        </authorList>
    </citation>
    <scope>NUCLEOTIDE SEQUENCE</scope>
    <source>
        <strain evidence="2">LMG 23639</strain>
    </source>
</reference>
<reference evidence="2" key="2">
    <citation type="submission" date="2021-08" db="EMBL/GenBank/DDBJ databases">
        <authorList>
            <person name="Tani A."/>
            <person name="Ola A."/>
            <person name="Ogura Y."/>
            <person name="Katsura K."/>
            <person name="Hayashi T."/>
        </authorList>
    </citation>
    <scope>NUCLEOTIDE SEQUENCE</scope>
    <source>
        <strain evidence="2">LMG 23639</strain>
    </source>
</reference>
<dbReference type="RefSeq" id="WP_238277244.1">
    <property type="nucleotide sequence ID" value="NZ_BPQR01000056.1"/>
</dbReference>
<protein>
    <recommendedName>
        <fullName evidence="4">Head-tail adaptor protein</fullName>
    </recommendedName>
</protein>
<sequence>MQAGRLDKRATFRGRPQLDDDGFESRGGYQDLFTVRAEFRPLSGRAMAEAGSLTDAIQGTLVVRDTPRTRALTIADRVTVDGRDYAIESAPPGDRSGWLYLKVSLKKGSA</sequence>
<accession>A0ABQ4T0V6</accession>
<gene>
    <name evidence="2" type="ORF">AOPFMNJM_3195</name>
</gene>
<organism evidence="2 3">
    <name type="scientific">Methylobacterium jeotgali</name>
    <dbReference type="NCBI Taxonomy" id="381630"/>
    <lineage>
        <taxon>Bacteria</taxon>
        <taxon>Pseudomonadati</taxon>
        <taxon>Pseudomonadota</taxon>
        <taxon>Alphaproteobacteria</taxon>
        <taxon>Hyphomicrobiales</taxon>
        <taxon>Methylobacteriaceae</taxon>
        <taxon>Methylobacterium</taxon>
    </lineage>
</organism>
<comment type="caution">
    <text evidence="2">The sequence shown here is derived from an EMBL/GenBank/DDBJ whole genome shotgun (WGS) entry which is preliminary data.</text>
</comment>
<dbReference type="Pfam" id="PF05521">
    <property type="entry name" value="Phage_HCP"/>
    <property type="match status" value="1"/>
</dbReference>
<dbReference type="Proteomes" id="UP001055102">
    <property type="component" value="Unassembled WGS sequence"/>
</dbReference>
<keyword evidence="3" id="KW-1185">Reference proteome</keyword>
<dbReference type="InterPro" id="IPR008767">
    <property type="entry name" value="Phage_SPP1_head-tail_adaptor"/>
</dbReference>
<feature type="region of interest" description="Disordered" evidence="1">
    <location>
        <begin position="1"/>
        <end position="25"/>
    </location>
</feature>
<evidence type="ECO:0008006" key="4">
    <source>
        <dbReference type="Google" id="ProtNLM"/>
    </source>
</evidence>
<evidence type="ECO:0000313" key="2">
    <source>
        <dbReference type="EMBL" id="GJE07863.1"/>
    </source>
</evidence>
<dbReference type="EMBL" id="BPQR01000056">
    <property type="protein sequence ID" value="GJE07863.1"/>
    <property type="molecule type" value="Genomic_DNA"/>
</dbReference>
<name>A0ABQ4T0V6_9HYPH</name>